<proteinExistence type="predicted"/>
<feature type="region of interest" description="Disordered" evidence="1">
    <location>
        <begin position="79"/>
        <end position="106"/>
    </location>
</feature>
<organism evidence="2 3">
    <name type="scientific">Platanthera zijinensis</name>
    <dbReference type="NCBI Taxonomy" id="2320716"/>
    <lineage>
        <taxon>Eukaryota</taxon>
        <taxon>Viridiplantae</taxon>
        <taxon>Streptophyta</taxon>
        <taxon>Embryophyta</taxon>
        <taxon>Tracheophyta</taxon>
        <taxon>Spermatophyta</taxon>
        <taxon>Magnoliopsida</taxon>
        <taxon>Liliopsida</taxon>
        <taxon>Asparagales</taxon>
        <taxon>Orchidaceae</taxon>
        <taxon>Orchidoideae</taxon>
        <taxon>Orchideae</taxon>
        <taxon>Orchidinae</taxon>
        <taxon>Platanthera</taxon>
    </lineage>
</organism>
<dbReference type="AlphaFoldDB" id="A0AAP0GA77"/>
<keyword evidence="3" id="KW-1185">Reference proteome</keyword>
<reference evidence="2 3" key="1">
    <citation type="journal article" date="2022" name="Nat. Plants">
        <title>Genomes of leafy and leafless Platanthera orchids illuminate the evolution of mycoheterotrophy.</title>
        <authorList>
            <person name="Li M.H."/>
            <person name="Liu K.W."/>
            <person name="Li Z."/>
            <person name="Lu H.C."/>
            <person name="Ye Q.L."/>
            <person name="Zhang D."/>
            <person name="Wang J.Y."/>
            <person name="Li Y.F."/>
            <person name="Zhong Z.M."/>
            <person name="Liu X."/>
            <person name="Yu X."/>
            <person name="Liu D.K."/>
            <person name="Tu X.D."/>
            <person name="Liu B."/>
            <person name="Hao Y."/>
            <person name="Liao X.Y."/>
            <person name="Jiang Y.T."/>
            <person name="Sun W.H."/>
            <person name="Chen J."/>
            <person name="Chen Y.Q."/>
            <person name="Ai Y."/>
            <person name="Zhai J.W."/>
            <person name="Wu S.S."/>
            <person name="Zhou Z."/>
            <person name="Hsiao Y.Y."/>
            <person name="Wu W.L."/>
            <person name="Chen Y.Y."/>
            <person name="Lin Y.F."/>
            <person name="Hsu J.L."/>
            <person name="Li C.Y."/>
            <person name="Wang Z.W."/>
            <person name="Zhao X."/>
            <person name="Zhong W.Y."/>
            <person name="Ma X.K."/>
            <person name="Ma L."/>
            <person name="Huang J."/>
            <person name="Chen G.Z."/>
            <person name="Huang M.Z."/>
            <person name="Huang L."/>
            <person name="Peng D.H."/>
            <person name="Luo Y.B."/>
            <person name="Zou S.Q."/>
            <person name="Chen S.P."/>
            <person name="Lan S."/>
            <person name="Tsai W.C."/>
            <person name="Van de Peer Y."/>
            <person name="Liu Z.J."/>
        </authorList>
    </citation>
    <scope>NUCLEOTIDE SEQUENCE [LARGE SCALE GENOMIC DNA]</scope>
    <source>
        <strain evidence="2">Lor287</strain>
    </source>
</reference>
<accession>A0AAP0GA77</accession>
<sequence>MRAGCPGSVACLVDPLGEHGVVHYALSLHVIARRVALSESTSVSTLPLHHLAFVRRAPAPLALPKTLLRLGSKEWNRFRRNSSAANGDEGRVGGGVGKSPSSLYEV</sequence>
<gene>
    <name evidence="2" type="ORF">KSP39_PZI006840</name>
</gene>
<dbReference type="EMBL" id="JBBWWQ010000005">
    <property type="protein sequence ID" value="KAK8947147.1"/>
    <property type="molecule type" value="Genomic_DNA"/>
</dbReference>
<dbReference type="Proteomes" id="UP001418222">
    <property type="component" value="Unassembled WGS sequence"/>
</dbReference>
<evidence type="ECO:0000256" key="1">
    <source>
        <dbReference type="SAM" id="MobiDB-lite"/>
    </source>
</evidence>
<name>A0AAP0GA77_9ASPA</name>
<evidence type="ECO:0000313" key="2">
    <source>
        <dbReference type="EMBL" id="KAK8947147.1"/>
    </source>
</evidence>
<protein>
    <submittedName>
        <fullName evidence="2">Uncharacterized protein</fullName>
    </submittedName>
</protein>
<comment type="caution">
    <text evidence="2">The sequence shown here is derived from an EMBL/GenBank/DDBJ whole genome shotgun (WGS) entry which is preliminary data.</text>
</comment>
<evidence type="ECO:0000313" key="3">
    <source>
        <dbReference type="Proteomes" id="UP001418222"/>
    </source>
</evidence>